<comment type="catalytic activity">
    <reaction evidence="6">
        <text>2'-phospho-[ligated tRNA] + NAD(+) = mature tRNA + ADP-alpha-D-ribose 1'',2''-cyclic phosphate + nicotinamide</text>
        <dbReference type="Rhea" id="RHEA:23324"/>
        <dbReference type="Rhea" id="RHEA-COMP:11106"/>
        <dbReference type="Rhea" id="RHEA-COMP:11107"/>
        <dbReference type="ChEBI" id="CHEBI:17154"/>
        <dbReference type="ChEBI" id="CHEBI:57540"/>
        <dbReference type="ChEBI" id="CHEBI:76596"/>
        <dbReference type="ChEBI" id="CHEBI:82883"/>
        <dbReference type="ChEBI" id="CHEBI:85027"/>
        <dbReference type="EC" id="2.7.1.160"/>
    </reaction>
</comment>
<sequence length="548" mass="61100">MGKKGKTRDHDDPQVGLSKALSWLLRHAAAEQGVPIRPDGFCKVSDILSLQRFRKWNIEDVNCVVLNNAKQRFTLTEEDGIAYIRANQGHTMCEVDEERLLDVVKSPEEIPTCVHGTYRKFWDAIRTEGLCRMQRNHIHFMPGEPRSGEVISGMRSNCDILVYVDVAKAMAAGVRFYRSDNNVILTPGLTERGLLAPEYFLKVVDNNNGDTIFKNKEEIESSESNVSSVSRICQRLPHSSIEQDTRSDVFSSSPSCAKLKGAVLDQSSNCVGVKAAGAVSTAEGTRVIGARGASTSSGTRAKDAGGSWSSRMDGTKDAGATRLADDASQACSSVGTSTFEQEKTVFAVIDFEATCDDQKKIYPQEIIEFPIVFLDASGQPLRDAQGEPLEQSVFVRPTRQPTLSMFCTKLTSIRQHDVDEADTLPQVLEATDRFITQLLHKRGSTTDDIVFVTCGDWDLRTMLPKQCQFESIKYPKYFRRWINVKKPFETLYTQKAGGMENMLKKLNLKLEGTHHRGIDDSRNIAKLLRKLIQDGYHTSKLLQCIQAI</sequence>
<evidence type="ECO:0000256" key="3">
    <source>
        <dbReference type="ARBA" id="ARBA00012007"/>
    </source>
</evidence>
<dbReference type="GO" id="GO:0000215">
    <property type="term" value="F:tRNA 2'-phosphotransferase activity"/>
    <property type="evidence" value="ECO:0007669"/>
    <property type="project" value="UniProtKB-EC"/>
</dbReference>
<dbReference type="Pfam" id="PF00929">
    <property type="entry name" value="RNase_T"/>
    <property type="match status" value="1"/>
</dbReference>
<reference evidence="9 10" key="1">
    <citation type="journal article" date="2015" name="Genome Biol. Evol.">
        <title>Comparative Genomics of a Bacterivorous Green Alga Reveals Evolutionary Causalities and Consequences of Phago-Mixotrophic Mode of Nutrition.</title>
        <authorList>
            <person name="Burns J.A."/>
            <person name="Paasch A."/>
            <person name="Narechania A."/>
            <person name="Kim E."/>
        </authorList>
    </citation>
    <scope>NUCLEOTIDE SEQUENCE [LARGE SCALE GENOMIC DNA]</scope>
    <source>
        <strain evidence="9 10">PLY_AMNH</strain>
    </source>
</reference>
<keyword evidence="4" id="KW-0808">Transferase</keyword>
<organism evidence="9 10">
    <name type="scientific">Cymbomonas tetramitiformis</name>
    <dbReference type="NCBI Taxonomy" id="36881"/>
    <lineage>
        <taxon>Eukaryota</taxon>
        <taxon>Viridiplantae</taxon>
        <taxon>Chlorophyta</taxon>
        <taxon>Pyramimonadophyceae</taxon>
        <taxon>Pyramimonadales</taxon>
        <taxon>Pyramimonadaceae</taxon>
        <taxon>Cymbomonas</taxon>
    </lineage>
</organism>
<dbReference type="InterPro" id="IPR042080">
    <property type="entry name" value="RNA_2'-PTrans_N"/>
</dbReference>
<dbReference type="InterPro" id="IPR002745">
    <property type="entry name" value="Ptrans_KptA/Tpt1"/>
</dbReference>
<dbReference type="SMART" id="SM00479">
    <property type="entry name" value="EXOIII"/>
    <property type="match status" value="1"/>
</dbReference>
<dbReference type="EMBL" id="LGRX02004303">
    <property type="protein sequence ID" value="KAK3280675.1"/>
    <property type="molecule type" value="Genomic_DNA"/>
</dbReference>
<dbReference type="EC" id="2.7.1.160" evidence="3"/>
<dbReference type="Gene3D" id="1.10.10.970">
    <property type="entry name" value="RNA 2'-phosphotransferase, Tpt1/KptA family, N-terminal domain"/>
    <property type="match status" value="1"/>
</dbReference>
<dbReference type="InterPro" id="IPR036397">
    <property type="entry name" value="RNaseH_sf"/>
</dbReference>
<dbReference type="CDD" id="cd06133">
    <property type="entry name" value="ERI-1_3'hExo_like"/>
    <property type="match status" value="1"/>
</dbReference>
<evidence type="ECO:0000313" key="9">
    <source>
        <dbReference type="EMBL" id="KAK3280675.1"/>
    </source>
</evidence>
<comment type="caution">
    <text evidence="9">The sequence shown here is derived from an EMBL/GenBank/DDBJ whole genome shotgun (WGS) entry which is preliminary data.</text>
</comment>
<evidence type="ECO:0000256" key="4">
    <source>
        <dbReference type="ARBA" id="ARBA00022679"/>
    </source>
</evidence>
<keyword evidence="5" id="KW-0520">NAD</keyword>
<protein>
    <recommendedName>
        <fullName evidence="3">2'-phosphotransferase</fullName>
        <ecNumber evidence="3">2.7.1.160</ecNumber>
    </recommendedName>
</protein>
<gene>
    <name evidence="9" type="ORF">CYMTET_11495</name>
</gene>
<dbReference type="InterPro" id="IPR012337">
    <property type="entry name" value="RNaseH-like_sf"/>
</dbReference>
<dbReference type="SUPFAM" id="SSF56399">
    <property type="entry name" value="ADP-ribosylation"/>
    <property type="match status" value="1"/>
</dbReference>
<evidence type="ECO:0000256" key="2">
    <source>
        <dbReference type="ARBA" id="ARBA00009836"/>
    </source>
</evidence>
<dbReference type="GO" id="GO:0006388">
    <property type="term" value="P:tRNA splicing, via endonucleolytic cleavage and ligation"/>
    <property type="evidence" value="ECO:0007669"/>
    <property type="project" value="TreeGrafter"/>
</dbReference>
<dbReference type="PANTHER" id="PTHR12684:SF2">
    <property type="entry name" value="TRNA 2'-PHOSPHOTRANSFERASE 1"/>
    <property type="match status" value="1"/>
</dbReference>
<dbReference type="Proteomes" id="UP001190700">
    <property type="component" value="Unassembled WGS sequence"/>
</dbReference>
<dbReference type="Gene3D" id="3.20.170.30">
    <property type="match status" value="1"/>
</dbReference>
<dbReference type="InterPro" id="IPR042081">
    <property type="entry name" value="RNA_2'-PTrans_C"/>
</dbReference>
<dbReference type="AlphaFoldDB" id="A0AAE0GLZ7"/>
<dbReference type="Gene3D" id="3.30.420.10">
    <property type="entry name" value="Ribonuclease H-like superfamily/Ribonuclease H"/>
    <property type="match status" value="1"/>
</dbReference>
<evidence type="ECO:0000259" key="8">
    <source>
        <dbReference type="SMART" id="SM00479"/>
    </source>
</evidence>
<feature type="region of interest" description="Disordered" evidence="7">
    <location>
        <begin position="291"/>
        <end position="317"/>
    </location>
</feature>
<evidence type="ECO:0000256" key="6">
    <source>
        <dbReference type="ARBA" id="ARBA00047949"/>
    </source>
</evidence>
<comment type="similarity">
    <text evidence="2">Belongs to the KptA/TPT1 family.</text>
</comment>
<accession>A0AAE0GLZ7</accession>
<dbReference type="InterPro" id="IPR047201">
    <property type="entry name" value="ERI-1_3'hExo-like"/>
</dbReference>
<dbReference type="PANTHER" id="PTHR12684">
    <property type="entry name" value="PUTATIVE PHOSPHOTRANSFERASE"/>
    <property type="match status" value="1"/>
</dbReference>
<dbReference type="SUPFAM" id="SSF53098">
    <property type="entry name" value="Ribonuclease H-like"/>
    <property type="match status" value="1"/>
</dbReference>
<dbReference type="InterPro" id="IPR013520">
    <property type="entry name" value="Ribonucl_H"/>
</dbReference>
<feature type="domain" description="Exonuclease" evidence="8">
    <location>
        <begin position="345"/>
        <end position="537"/>
    </location>
</feature>
<proteinExistence type="inferred from homology"/>
<name>A0AAE0GLZ7_9CHLO</name>
<evidence type="ECO:0000256" key="5">
    <source>
        <dbReference type="ARBA" id="ARBA00023027"/>
    </source>
</evidence>
<evidence type="ECO:0000256" key="7">
    <source>
        <dbReference type="SAM" id="MobiDB-lite"/>
    </source>
</evidence>
<dbReference type="Pfam" id="PF01885">
    <property type="entry name" value="PTS_2-RNA"/>
    <property type="match status" value="1"/>
</dbReference>
<comment type="function">
    <text evidence="1">Catalyzes the last step of tRNA splicing, the transfer of the splice junction 2'-phosphate from ligated tRNA to NAD to produce ADP-ribose 1''-2'' cyclic phosphate.</text>
</comment>
<dbReference type="GO" id="GO:0003676">
    <property type="term" value="F:nucleic acid binding"/>
    <property type="evidence" value="ECO:0007669"/>
    <property type="project" value="InterPro"/>
</dbReference>
<keyword evidence="10" id="KW-1185">Reference proteome</keyword>
<evidence type="ECO:0000256" key="1">
    <source>
        <dbReference type="ARBA" id="ARBA00003343"/>
    </source>
</evidence>
<evidence type="ECO:0000313" key="10">
    <source>
        <dbReference type="Proteomes" id="UP001190700"/>
    </source>
</evidence>
<dbReference type="GO" id="GO:0000175">
    <property type="term" value="F:3'-5'-RNA exonuclease activity"/>
    <property type="evidence" value="ECO:0007669"/>
    <property type="project" value="InterPro"/>
</dbReference>